<evidence type="ECO:0000259" key="7">
    <source>
        <dbReference type="Pfam" id="PF00135"/>
    </source>
</evidence>
<dbReference type="InterPro" id="IPR029058">
    <property type="entry name" value="AB_hydrolase_fold"/>
</dbReference>
<comment type="caution">
    <text evidence="8">The sequence shown here is derived from an EMBL/GenBank/DDBJ whole genome shotgun (WGS) entry which is preliminary data.</text>
</comment>
<dbReference type="PANTHER" id="PTHR43918">
    <property type="entry name" value="ACETYLCHOLINESTERASE"/>
    <property type="match status" value="1"/>
</dbReference>
<dbReference type="PROSITE" id="PS00941">
    <property type="entry name" value="CARBOXYLESTERASE_B_2"/>
    <property type="match status" value="1"/>
</dbReference>
<dbReference type="GO" id="GO:0005615">
    <property type="term" value="C:extracellular space"/>
    <property type="evidence" value="ECO:0007669"/>
    <property type="project" value="TreeGrafter"/>
</dbReference>
<evidence type="ECO:0000256" key="2">
    <source>
        <dbReference type="ARBA" id="ARBA00022487"/>
    </source>
</evidence>
<dbReference type="Proteomes" id="UP000663879">
    <property type="component" value="Unassembled WGS sequence"/>
</dbReference>
<name>A0A813M3W9_9BILA</name>
<dbReference type="InterPro" id="IPR002018">
    <property type="entry name" value="CarbesteraseB"/>
</dbReference>
<dbReference type="InterPro" id="IPR019826">
    <property type="entry name" value="Carboxylesterase_B_AS"/>
</dbReference>
<dbReference type="FunFam" id="3.40.50.1820:FF:000029">
    <property type="entry name" value="Acetylcholinesterase"/>
    <property type="match status" value="1"/>
</dbReference>
<dbReference type="OrthoDB" id="9000293at2759"/>
<dbReference type="PRINTS" id="PR00878">
    <property type="entry name" value="CHOLNESTRASE"/>
</dbReference>
<feature type="domain" description="Carboxylesterase type B" evidence="7">
    <location>
        <begin position="66"/>
        <end position="608"/>
    </location>
</feature>
<evidence type="ECO:0000256" key="5">
    <source>
        <dbReference type="PIRSR" id="PIRSR600997-1"/>
    </source>
</evidence>
<feature type="active site" description="Acyl-ester intermediate" evidence="5">
    <location>
        <position position="243"/>
    </location>
</feature>
<protein>
    <recommendedName>
        <fullName evidence="6">Carboxylic ester hydrolase</fullName>
        <ecNumber evidence="6">3.1.1.-</ecNumber>
    </recommendedName>
</protein>
<evidence type="ECO:0000256" key="6">
    <source>
        <dbReference type="RuleBase" id="RU361235"/>
    </source>
</evidence>
<dbReference type="GO" id="GO:0005886">
    <property type="term" value="C:plasma membrane"/>
    <property type="evidence" value="ECO:0007669"/>
    <property type="project" value="TreeGrafter"/>
</dbReference>
<comment type="similarity">
    <text evidence="1 6">Belongs to the type-B carboxylesterase/lipase family.</text>
</comment>
<keyword evidence="3 6" id="KW-0378">Hydrolase</keyword>
<dbReference type="GO" id="GO:0003990">
    <property type="term" value="F:acetylcholinesterase activity"/>
    <property type="evidence" value="ECO:0007669"/>
    <property type="project" value="TreeGrafter"/>
</dbReference>
<keyword evidence="2" id="KW-0719">Serine esterase</keyword>
<dbReference type="GO" id="GO:0006581">
    <property type="term" value="P:acetylcholine catabolic process"/>
    <property type="evidence" value="ECO:0007669"/>
    <property type="project" value="TreeGrafter"/>
</dbReference>
<dbReference type="Pfam" id="PF00135">
    <property type="entry name" value="COesterase"/>
    <property type="match status" value="1"/>
</dbReference>
<evidence type="ECO:0000256" key="3">
    <source>
        <dbReference type="ARBA" id="ARBA00022801"/>
    </source>
</evidence>
<dbReference type="EMBL" id="CAJNOC010000024">
    <property type="protein sequence ID" value="CAF0707338.1"/>
    <property type="molecule type" value="Genomic_DNA"/>
</dbReference>
<keyword evidence="9" id="KW-1185">Reference proteome</keyword>
<evidence type="ECO:0000256" key="4">
    <source>
        <dbReference type="ARBA" id="ARBA00023157"/>
    </source>
</evidence>
<feature type="active site" description="Charge relay system" evidence="5">
    <location>
        <position position="372"/>
    </location>
</feature>
<accession>A0A813M3W9</accession>
<gene>
    <name evidence="8" type="ORF">OXX778_LOCUS484</name>
</gene>
<dbReference type="InterPro" id="IPR000997">
    <property type="entry name" value="Cholinesterase"/>
</dbReference>
<dbReference type="EC" id="3.1.1.-" evidence="6"/>
<sequence length="666" mass="76572">MISYEISLNLIFILTVAASNYSNDSKTHRRHNKLIINTENGYVKGRVFNLDDDYQEISVDAKFKKKAKYKLHAWLGIPFAEKPIDELRFKRPIPVKNWNGVLNATESPNSCYQLPDMVIMGFDGIEMWNPNTHVSEDCLYLNIWAPASRSSNTPVLVWIYGGGFYSGTSTLKIYDPRVIVSETNLIFVSIQYRVSIFGFLYMNHENAPGNQGLLDQYLGLKWIYNNIQYFGGNNSKITIFGESAGSVSVSLHLLSKLSERLFNNAIMESGSALADWAILEGIEAFKRNKEIIKSFGCNGTVEEMIDCARKVDSKTAIEKSDEHFFTKANHGVAQFTFLPVVDNYFLEDEPINLLNRGKFKKCPILLGSNKDEGNWFFVYAFPEYRNLTATPTIDYELFKDLITSLFYFYPQFPSTSSKAIINSVIYRYTSWNNVHNTKKNFENLDDAAGDFHFVCPVVDFANIYALNSQDVYLYYYTQRSSKHHWPEWLGVMHGDEISFVFGEPLYKKLNYTPEEIVLSKKILKYWSNFARYSDPNGDKNLKSEYAYNSKTIKIKQTTSSKLNQIIEYWPKYQIAQNPDNDSQRAYIDLNSEKIKISYNLRAEYCTFWGSFIPTLVLSESECHCSTCLRNQQKSLGKTNSPNYNIAYLLILIVTRTVLVLIEGTID</sequence>
<dbReference type="PANTHER" id="PTHR43918:SF12">
    <property type="entry name" value="ACETYLCHOLINESTERASE 1"/>
    <property type="match status" value="1"/>
</dbReference>
<dbReference type="CDD" id="cd00312">
    <property type="entry name" value="Esterase_lipase"/>
    <property type="match status" value="1"/>
</dbReference>
<dbReference type="SUPFAM" id="SSF53474">
    <property type="entry name" value="alpha/beta-Hydrolases"/>
    <property type="match status" value="1"/>
</dbReference>
<dbReference type="InterPro" id="IPR019819">
    <property type="entry name" value="Carboxylesterase_B_CS"/>
</dbReference>
<organism evidence="8 9">
    <name type="scientific">Brachionus calyciflorus</name>
    <dbReference type="NCBI Taxonomy" id="104777"/>
    <lineage>
        <taxon>Eukaryota</taxon>
        <taxon>Metazoa</taxon>
        <taxon>Spiralia</taxon>
        <taxon>Gnathifera</taxon>
        <taxon>Rotifera</taxon>
        <taxon>Eurotatoria</taxon>
        <taxon>Monogononta</taxon>
        <taxon>Pseudotrocha</taxon>
        <taxon>Ploima</taxon>
        <taxon>Brachionidae</taxon>
        <taxon>Brachionus</taxon>
    </lineage>
</organism>
<keyword evidence="4" id="KW-1015">Disulfide bond</keyword>
<dbReference type="AlphaFoldDB" id="A0A813M3W9"/>
<dbReference type="GO" id="GO:0019695">
    <property type="term" value="P:choline metabolic process"/>
    <property type="evidence" value="ECO:0007669"/>
    <property type="project" value="TreeGrafter"/>
</dbReference>
<evidence type="ECO:0000313" key="9">
    <source>
        <dbReference type="Proteomes" id="UP000663879"/>
    </source>
</evidence>
<feature type="signal peptide" evidence="6">
    <location>
        <begin position="1"/>
        <end position="18"/>
    </location>
</feature>
<proteinExistence type="inferred from homology"/>
<keyword evidence="6" id="KW-0732">Signal</keyword>
<feature type="chain" id="PRO_5033101219" description="Carboxylic ester hydrolase" evidence="6">
    <location>
        <begin position="19"/>
        <end position="666"/>
    </location>
</feature>
<dbReference type="InterPro" id="IPR050654">
    <property type="entry name" value="AChE-related_enzymes"/>
</dbReference>
<feature type="active site" description="Charge relay system" evidence="5">
    <location>
        <position position="493"/>
    </location>
</feature>
<evidence type="ECO:0000313" key="8">
    <source>
        <dbReference type="EMBL" id="CAF0707338.1"/>
    </source>
</evidence>
<evidence type="ECO:0000256" key="1">
    <source>
        <dbReference type="ARBA" id="ARBA00005964"/>
    </source>
</evidence>
<dbReference type="PROSITE" id="PS00122">
    <property type="entry name" value="CARBOXYLESTERASE_B_1"/>
    <property type="match status" value="1"/>
</dbReference>
<reference evidence="8" key="1">
    <citation type="submission" date="2021-02" db="EMBL/GenBank/DDBJ databases">
        <authorList>
            <person name="Nowell W R."/>
        </authorList>
    </citation>
    <scope>NUCLEOTIDE SEQUENCE</scope>
    <source>
        <strain evidence="8">Ploen Becks lab</strain>
    </source>
</reference>
<dbReference type="Gene3D" id="3.40.50.1820">
    <property type="entry name" value="alpha/beta hydrolase"/>
    <property type="match status" value="1"/>
</dbReference>